<dbReference type="KEGG" id="vg:40091887"/>
<keyword evidence="2" id="KW-1185">Reference proteome</keyword>
<protein>
    <recommendedName>
        <fullName evidence="3">DUF4054 domain-containing protein</fullName>
    </recommendedName>
</protein>
<organism evidence="1 2">
    <name type="scientific">Escherichia phage SRT8</name>
    <dbReference type="NCBI Taxonomy" id="2496545"/>
    <lineage>
        <taxon>Viruses</taxon>
        <taxon>Duplodnaviria</taxon>
        <taxon>Heunggongvirae</taxon>
        <taxon>Uroviricota</taxon>
        <taxon>Caudoviricetes</taxon>
        <taxon>Drexlerviridae</taxon>
        <taxon>Tunavirinae</taxon>
        <taxon>Sertoctavirus</taxon>
        <taxon>Sertoctavirus SRT8</taxon>
    </lineage>
</organism>
<reference evidence="1 2" key="1">
    <citation type="submission" date="2017-09" db="EMBL/GenBank/DDBJ databases">
        <title>Complete genome sequence analysis of the novel Escherichia coli phage SRT8.</title>
        <authorList>
            <person name="Fan X."/>
            <person name="Zhao K."/>
            <person name="Song S."/>
            <person name="Zhao Z."/>
        </authorList>
    </citation>
    <scope>NUCLEOTIDE SEQUENCE [LARGE SCALE GENOMIC DNA]</scope>
</reference>
<dbReference type="RefSeq" id="YP_009615425.1">
    <property type="nucleotide sequence ID" value="NC_042043.1"/>
</dbReference>
<dbReference type="Pfam" id="PF13262">
    <property type="entry name" value="DUF4054"/>
    <property type="match status" value="1"/>
</dbReference>
<dbReference type="GeneID" id="40091887"/>
<dbReference type="Proteomes" id="UP000228763">
    <property type="component" value="Segment"/>
</dbReference>
<name>A0A2D1GP68_9CAUD</name>
<dbReference type="InterPro" id="IPR025127">
    <property type="entry name" value="DUF4054"/>
</dbReference>
<dbReference type="EMBL" id="MF996376">
    <property type="protein sequence ID" value="ATN93800.1"/>
    <property type="molecule type" value="Genomic_DNA"/>
</dbReference>
<evidence type="ECO:0008006" key="3">
    <source>
        <dbReference type="Google" id="ProtNLM"/>
    </source>
</evidence>
<evidence type="ECO:0000313" key="1">
    <source>
        <dbReference type="EMBL" id="ATN93800.1"/>
    </source>
</evidence>
<sequence length="137" mass="15229">MSEEELQEVYVILVALAPPMQNINPAQIKVWIDLASDYVCKSKFKSRYHKAVALYALHLMVLDGAMKQGTESVESMTRRVTSFSLSGEFSQTFGDVSKTTSNDVLEQTPWGKMYRALLRKSGGGMGLMTGLRRGCGR</sequence>
<proteinExistence type="predicted"/>
<evidence type="ECO:0000313" key="2">
    <source>
        <dbReference type="Proteomes" id="UP000228763"/>
    </source>
</evidence>
<accession>A0A2D1GP68</accession>